<accession>A0A4D6LCJ5</accession>
<evidence type="ECO:0000313" key="1">
    <source>
        <dbReference type="EMBL" id="QCD86287.1"/>
    </source>
</evidence>
<organism evidence="1 2">
    <name type="scientific">Vigna unguiculata</name>
    <name type="common">Cowpea</name>
    <dbReference type="NCBI Taxonomy" id="3917"/>
    <lineage>
        <taxon>Eukaryota</taxon>
        <taxon>Viridiplantae</taxon>
        <taxon>Streptophyta</taxon>
        <taxon>Embryophyta</taxon>
        <taxon>Tracheophyta</taxon>
        <taxon>Spermatophyta</taxon>
        <taxon>Magnoliopsida</taxon>
        <taxon>eudicotyledons</taxon>
        <taxon>Gunneridae</taxon>
        <taxon>Pentapetalae</taxon>
        <taxon>rosids</taxon>
        <taxon>fabids</taxon>
        <taxon>Fabales</taxon>
        <taxon>Fabaceae</taxon>
        <taxon>Papilionoideae</taxon>
        <taxon>50 kb inversion clade</taxon>
        <taxon>NPAAA clade</taxon>
        <taxon>indigoferoid/millettioid clade</taxon>
        <taxon>Phaseoleae</taxon>
        <taxon>Vigna</taxon>
    </lineage>
</organism>
<dbReference type="Proteomes" id="UP000501690">
    <property type="component" value="Linkage Group LG3"/>
</dbReference>
<keyword evidence="2" id="KW-1185">Reference proteome</keyword>
<reference evidence="1 2" key="1">
    <citation type="submission" date="2019-04" db="EMBL/GenBank/DDBJ databases">
        <title>An improved genome assembly and genetic linkage map for asparagus bean, Vigna unguiculata ssp. sesquipedialis.</title>
        <authorList>
            <person name="Xia Q."/>
            <person name="Zhang R."/>
            <person name="Dong Y."/>
        </authorList>
    </citation>
    <scope>NUCLEOTIDE SEQUENCE [LARGE SCALE GENOMIC DNA]</scope>
    <source>
        <tissue evidence="1">Leaf</tissue>
    </source>
</reference>
<dbReference type="AlphaFoldDB" id="A0A4D6LCJ5"/>
<gene>
    <name evidence="1" type="ORF">DEO72_LG3g808</name>
</gene>
<protein>
    <submittedName>
        <fullName evidence="1">Uncharacterized protein</fullName>
    </submittedName>
</protein>
<proteinExistence type="predicted"/>
<sequence>MVVMAPGGDGTVVQMDYDAVPVRRCLAGAGVNEDGGVAAAAVADGGTALTLLFADANLQWRCCNVNGGRREREECAGLERRSRWCSLQSCKRCDQRGAVVLMVAAVTGASPAMMGHGGRKRRRLPWRLMMAARV</sequence>
<evidence type="ECO:0000313" key="2">
    <source>
        <dbReference type="Proteomes" id="UP000501690"/>
    </source>
</evidence>
<dbReference type="EMBL" id="CP039347">
    <property type="protein sequence ID" value="QCD86287.1"/>
    <property type="molecule type" value="Genomic_DNA"/>
</dbReference>
<name>A0A4D6LCJ5_VIGUN</name>